<organism evidence="2 3">
    <name type="scientific">Pleionea litopenaei</name>
    <dbReference type="NCBI Taxonomy" id="3070815"/>
    <lineage>
        <taxon>Bacteria</taxon>
        <taxon>Pseudomonadati</taxon>
        <taxon>Pseudomonadota</taxon>
        <taxon>Gammaproteobacteria</taxon>
        <taxon>Oceanospirillales</taxon>
        <taxon>Pleioneaceae</taxon>
        <taxon>Pleionea</taxon>
    </lineage>
</organism>
<evidence type="ECO:0000313" key="2">
    <source>
        <dbReference type="EMBL" id="WMS86809.1"/>
    </source>
</evidence>
<dbReference type="Pfam" id="PF09831">
    <property type="entry name" value="DUF2058"/>
    <property type="match status" value="1"/>
</dbReference>
<dbReference type="InterPro" id="IPR018636">
    <property type="entry name" value="DUF2058"/>
</dbReference>
<protein>
    <submittedName>
        <fullName evidence="2">DUF2058 domain-containing protein</fullName>
    </submittedName>
</protein>
<sequence>MSSLQEQLMKAGLADKKKATQIKHEKRKKAKQQPKGHKAKDELKEQIAADKQRKIEQDRALNEQKQAELKAKEQRATIKQMLEHHGVTDFKGEIDYNYIYQGVTKTFKVNPKIKQSLVQGTLAICAIDNLVKLIPDVIARKLQTIDPDVVLVMHDRLAKQDIDEDDPYAEYQVPDDLMW</sequence>
<gene>
    <name evidence="2" type="ORF">Q9312_16435</name>
</gene>
<feature type="compositionally biased region" description="Basic and acidic residues" evidence="1">
    <location>
        <begin position="39"/>
        <end position="54"/>
    </location>
</feature>
<keyword evidence="3" id="KW-1185">Reference proteome</keyword>
<reference evidence="2 3" key="1">
    <citation type="submission" date="2023-08" db="EMBL/GenBank/DDBJ databases">
        <title>Pleionea litopenaei sp. nov., isolated from stomach of juvenile Litopenaeus vannamei.</title>
        <authorList>
            <person name="Rho A.M."/>
            <person name="Hwang C.Y."/>
        </authorList>
    </citation>
    <scope>NUCLEOTIDE SEQUENCE [LARGE SCALE GENOMIC DNA]</scope>
    <source>
        <strain evidence="2 3">HL-JVS1</strain>
    </source>
</reference>
<dbReference type="EMBL" id="CP133548">
    <property type="protein sequence ID" value="WMS86809.1"/>
    <property type="molecule type" value="Genomic_DNA"/>
</dbReference>
<name>A0AA51RSS8_9GAMM</name>
<evidence type="ECO:0000313" key="3">
    <source>
        <dbReference type="Proteomes" id="UP001239782"/>
    </source>
</evidence>
<evidence type="ECO:0000256" key="1">
    <source>
        <dbReference type="SAM" id="MobiDB-lite"/>
    </source>
</evidence>
<dbReference type="AlphaFoldDB" id="A0AA51RSS8"/>
<feature type="region of interest" description="Disordered" evidence="1">
    <location>
        <begin position="1"/>
        <end position="54"/>
    </location>
</feature>
<proteinExistence type="predicted"/>
<dbReference type="Proteomes" id="UP001239782">
    <property type="component" value="Chromosome"/>
</dbReference>
<accession>A0AA51RSS8</accession>
<dbReference type="KEGG" id="plei:Q9312_16435"/>
<feature type="compositionally biased region" description="Basic residues" evidence="1">
    <location>
        <begin position="19"/>
        <end position="38"/>
    </location>
</feature>
<dbReference type="RefSeq" id="WP_309201954.1">
    <property type="nucleotide sequence ID" value="NZ_CP133548.1"/>
</dbReference>